<keyword evidence="4" id="KW-0804">Transcription</keyword>
<dbReference type="PANTHER" id="PTHR43133">
    <property type="entry name" value="RNA POLYMERASE ECF-TYPE SIGMA FACTO"/>
    <property type="match status" value="1"/>
</dbReference>
<keyword evidence="8" id="KW-1185">Reference proteome</keyword>
<evidence type="ECO:0000313" key="8">
    <source>
        <dbReference type="Proteomes" id="UP000626697"/>
    </source>
</evidence>
<dbReference type="InterPro" id="IPR013325">
    <property type="entry name" value="RNA_pol_sigma_r2"/>
</dbReference>
<dbReference type="Gene3D" id="1.10.1740.10">
    <property type="match status" value="1"/>
</dbReference>
<dbReference type="EMBL" id="JACJHX010000002">
    <property type="protein sequence ID" value="MBA9025686.1"/>
    <property type="molecule type" value="Genomic_DNA"/>
</dbReference>
<evidence type="ECO:0000259" key="6">
    <source>
        <dbReference type="Pfam" id="PF08281"/>
    </source>
</evidence>
<dbReference type="PANTHER" id="PTHR43133:SF60">
    <property type="entry name" value="RNA POLYMERASE SIGMA FACTOR SIGV"/>
    <property type="match status" value="1"/>
</dbReference>
<accession>A0ABR6CLU9</accession>
<feature type="domain" description="RNA polymerase sigma-70 region 2" evidence="5">
    <location>
        <begin position="31"/>
        <end position="90"/>
    </location>
</feature>
<dbReference type="InterPro" id="IPR013324">
    <property type="entry name" value="RNA_pol_sigma_r3/r4-like"/>
</dbReference>
<organism evidence="7 8">
    <name type="scientific">Peribacillus huizhouensis</name>
    <dbReference type="NCBI Taxonomy" id="1501239"/>
    <lineage>
        <taxon>Bacteria</taxon>
        <taxon>Bacillati</taxon>
        <taxon>Bacillota</taxon>
        <taxon>Bacilli</taxon>
        <taxon>Bacillales</taxon>
        <taxon>Bacillaceae</taxon>
        <taxon>Peribacillus</taxon>
    </lineage>
</organism>
<dbReference type="InterPro" id="IPR014284">
    <property type="entry name" value="RNA_pol_sigma-70_dom"/>
</dbReference>
<dbReference type="Pfam" id="PF08281">
    <property type="entry name" value="Sigma70_r4_2"/>
    <property type="match status" value="1"/>
</dbReference>
<protein>
    <submittedName>
        <fullName evidence="7">RNA polymerase sigma-70 factor (ECF subfamily)</fullName>
    </submittedName>
</protein>
<evidence type="ECO:0000256" key="3">
    <source>
        <dbReference type="ARBA" id="ARBA00023082"/>
    </source>
</evidence>
<evidence type="ECO:0000256" key="4">
    <source>
        <dbReference type="ARBA" id="ARBA00023163"/>
    </source>
</evidence>
<dbReference type="InterPro" id="IPR007627">
    <property type="entry name" value="RNA_pol_sigma70_r2"/>
</dbReference>
<feature type="domain" description="RNA polymerase sigma factor 70 region 4 type 2" evidence="6">
    <location>
        <begin position="113"/>
        <end position="165"/>
    </location>
</feature>
<comment type="caution">
    <text evidence="7">The sequence shown here is derived from an EMBL/GenBank/DDBJ whole genome shotgun (WGS) entry which is preliminary data.</text>
</comment>
<name>A0ABR6CLU9_9BACI</name>
<evidence type="ECO:0000256" key="2">
    <source>
        <dbReference type="ARBA" id="ARBA00023015"/>
    </source>
</evidence>
<dbReference type="CDD" id="cd06171">
    <property type="entry name" value="Sigma70_r4"/>
    <property type="match status" value="1"/>
</dbReference>
<evidence type="ECO:0000313" key="7">
    <source>
        <dbReference type="EMBL" id="MBA9025686.1"/>
    </source>
</evidence>
<reference evidence="7 8" key="1">
    <citation type="submission" date="2020-08" db="EMBL/GenBank/DDBJ databases">
        <title>Genomic Encyclopedia of Type Strains, Phase IV (KMG-IV): sequencing the most valuable type-strain genomes for metagenomic binning, comparative biology and taxonomic classification.</title>
        <authorList>
            <person name="Goeker M."/>
        </authorList>
    </citation>
    <scope>NUCLEOTIDE SEQUENCE [LARGE SCALE GENOMIC DNA]</scope>
    <source>
        <strain evidence="7 8">DSM 105481</strain>
    </source>
</reference>
<dbReference type="InterPro" id="IPR036388">
    <property type="entry name" value="WH-like_DNA-bd_sf"/>
</dbReference>
<dbReference type="InterPro" id="IPR013249">
    <property type="entry name" value="RNA_pol_sigma70_r4_t2"/>
</dbReference>
<dbReference type="Gene3D" id="1.10.10.10">
    <property type="entry name" value="Winged helix-like DNA-binding domain superfamily/Winged helix DNA-binding domain"/>
    <property type="match status" value="1"/>
</dbReference>
<proteinExistence type="inferred from homology"/>
<dbReference type="SUPFAM" id="SSF88946">
    <property type="entry name" value="Sigma2 domain of RNA polymerase sigma factors"/>
    <property type="match status" value="1"/>
</dbReference>
<dbReference type="NCBIfam" id="TIGR02937">
    <property type="entry name" value="sigma70-ECF"/>
    <property type="match status" value="1"/>
</dbReference>
<evidence type="ECO:0000256" key="1">
    <source>
        <dbReference type="ARBA" id="ARBA00010641"/>
    </source>
</evidence>
<sequence length="178" mass="20981">MELNEKKLIQDILGGDKAAFKKLYDIHFNQGMRTAIAITRDREVAKDALQETFIRVYRNLSSYDESQPFEPWFYRILINECNRLLKKEAKIKQLVQAQKTEVNSSNSPKEEYDDLYEAIQSLKDMYRHPLILKYLKGFTERDIATCLEINVNTIKTRLLKGREKLRKLLNEKRGGQHV</sequence>
<dbReference type="InterPro" id="IPR039425">
    <property type="entry name" value="RNA_pol_sigma-70-like"/>
</dbReference>
<gene>
    <name evidence="7" type="ORF">HNP81_000969</name>
</gene>
<evidence type="ECO:0000259" key="5">
    <source>
        <dbReference type="Pfam" id="PF04542"/>
    </source>
</evidence>
<dbReference type="SUPFAM" id="SSF88659">
    <property type="entry name" value="Sigma3 and sigma4 domains of RNA polymerase sigma factors"/>
    <property type="match status" value="1"/>
</dbReference>
<keyword evidence="3" id="KW-0731">Sigma factor</keyword>
<keyword evidence="2" id="KW-0805">Transcription regulation</keyword>
<dbReference type="RefSeq" id="WP_182501743.1">
    <property type="nucleotide sequence ID" value="NZ_JACJHX010000002.1"/>
</dbReference>
<comment type="similarity">
    <text evidence="1">Belongs to the sigma-70 factor family. ECF subfamily.</text>
</comment>
<dbReference type="Proteomes" id="UP000626697">
    <property type="component" value="Unassembled WGS sequence"/>
</dbReference>
<dbReference type="Pfam" id="PF04542">
    <property type="entry name" value="Sigma70_r2"/>
    <property type="match status" value="1"/>
</dbReference>